<dbReference type="Gene3D" id="3.30.460.10">
    <property type="entry name" value="Beta Polymerase, domain 2"/>
    <property type="match status" value="1"/>
</dbReference>
<evidence type="ECO:0000313" key="3">
    <source>
        <dbReference type="Proteomes" id="UP000189670"/>
    </source>
</evidence>
<reference evidence="3" key="1">
    <citation type="submission" date="2012-11" db="EMBL/GenBank/DDBJ databases">
        <authorList>
            <person name="Lucero-Rivera Y.E."/>
            <person name="Tovar-Ramirez D."/>
        </authorList>
    </citation>
    <scope>NUCLEOTIDE SEQUENCE [LARGE SCALE GENOMIC DNA]</scope>
    <source>
        <strain evidence="3">Araruama</strain>
    </source>
</reference>
<evidence type="ECO:0000313" key="2">
    <source>
        <dbReference type="EMBL" id="ETR69484.1"/>
    </source>
</evidence>
<feature type="domain" description="Polymerase beta nucleotidyltransferase" evidence="1">
    <location>
        <begin position="23"/>
        <end position="94"/>
    </location>
</feature>
<accession>A0A1V1P3V9</accession>
<name>A0A1V1P3V9_9BACT</name>
<dbReference type="Pfam" id="PF18765">
    <property type="entry name" value="Polbeta"/>
    <property type="match status" value="1"/>
</dbReference>
<comment type="caution">
    <text evidence="2">The sequence shown here is derived from an EMBL/GenBank/DDBJ whole genome shotgun (WGS) entry which is preliminary data.</text>
</comment>
<gene>
    <name evidence="2" type="ORF">OMM_09558</name>
</gene>
<dbReference type="CDD" id="cd05403">
    <property type="entry name" value="NT_KNTase_like"/>
    <property type="match status" value="1"/>
</dbReference>
<dbReference type="InterPro" id="IPR041633">
    <property type="entry name" value="Polbeta"/>
</dbReference>
<organism evidence="2 3">
    <name type="scientific">Candidatus Magnetoglobus multicellularis str. Araruama</name>
    <dbReference type="NCBI Taxonomy" id="890399"/>
    <lineage>
        <taxon>Bacteria</taxon>
        <taxon>Pseudomonadati</taxon>
        <taxon>Thermodesulfobacteriota</taxon>
        <taxon>Desulfobacteria</taxon>
        <taxon>Desulfobacterales</taxon>
        <taxon>Desulfobacteraceae</taxon>
        <taxon>Candidatus Magnetoglobus</taxon>
    </lineage>
</organism>
<proteinExistence type="predicted"/>
<feature type="non-terminal residue" evidence="2">
    <location>
        <position position="1"/>
    </location>
</feature>
<dbReference type="InterPro" id="IPR043519">
    <property type="entry name" value="NT_sf"/>
</dbReference>
<dbReference type="Proteomes" id="UP000189670">
    <property type="component" value="Unassembled WGS sequence"/>
</dbReference>
<dbReference type="SUPFAM" id="SSF81301">
    <property type="entry name" value="Nucleotidyltransferase"/>
    <property type="match status" value="1"/>
</dbReference>
<dbReference type="AlphaFoldDB" id="A0A1V1P3V9"/>
<protein>
    <recommendedName>
        <fullName evidence="1">Polymerase beta nucleotidyltransferase domain-containing protein</fullName>
    </recommendedName>
</protein>
<sequence length="99" mass="11468">KFESKRQSIISLFPHISKELKQIHAKRILVYGSILRSKSFHSKSDLDILVYGLDLDKWFKAYKIVEDITSNIDISIDVHLSQEMDHVFLSSVEAYGLMI</sequence>
<evidence type="ECO:0000259" key="1">
    <source>
        <dbReference type="Pfam" id="PF18765"/>
    </source>
</evidence>
<dbReference type="EMBL" id="ATBP01000630">
    <property type="protein sequence ID" value="ETR69484.1"/>
    <property type="molecule type" value="Genomic_DNA"/>
</dbReference>